<dbReference type="Gene3D" id="1.25.40.250">
    <property type="entry name" value="ARM repeat, domain 1"/>
    <property type="match status" value="2"/>
</dbReference>
<dbReference type="PANTHER" id="PTHR13022">
    <property type="entry name" value="EUKARYOTIC TRANSLATION INITIATION FACTOR 3 SUBUNIT 11"/>
    <property type="match status" value="1"/>
</dbReference>
<proteinExistence type="inferred from homology"/>
<dbReference type="InterPro" id="IPR016020">
    <property type="entry name" value="Transl_init_fac_sub12_N_euk"/>
</dbReference>
<dbReference type="Gene3D" id="1.10.10.10">
    <property type="entry name" value="Winged helix-like DNA-binding domain superfamily/Winged helix DNA-binding domain"/>
    <property type="match status" value="1"/>
</dbReference>
<feature type="domain" description="CSN8/PSMD8/EIF3K" evidence="5">
    <location>
        <begin position="81"/>
        <end position="217"/>
    </location>
</feature>
<keyword evidence="2 4" id="KW-0396">Initiation factor</keyword>
<dbReference type="SUPFAM" id="SSF48371">
    <property type="entry name" value="ARM repeat"/>
    <property type="match status" value="1"/>
</dbReference>
<comment type="function">
    <text evidence="4">Component of the eukaryotic translation initiation factor 3 (eIF-3) complex, which is involved in protein synthesis of a specialized repertoire of mRNAs and, together with other initiation factors, stimulates binding of mRNA and methionyl-tRNAi to the 40S ribosome. The eIF-3 complex specifically targets and initiates translation of a subset of mRNAs involved in cell proliferation.</text>
</comment>
<dbReference type="GO" id="GO:0033290">
    <property type="term" value="C:eukaryotic 48S preinitiation complex"/>
    <property type="evidence" value="ECO:0007669"/>
    <property type="project" value="UniProtKB-UniRule"/>
</dbReference>
<dbReference type="SUPFAM" id="SSF46785">
    <property type="entry name" value="Winged helix' DNA-binding domain"/>
    <property type="match status" value="1"/>
</dbReference>
<evidence type="ECO:0000256" key="2">
    <source>
        <dbReference type="ARBA" id="ARBA00022540"/>
    </source>
</evidence>
<evidence type="ECO:0000256" key="3">
    <source>
        <dbReference type="ARBA" id="ARBA00022917"/>
    </source>
</evidence>
<dbReference type="GO" id="GO:0003743">
    <property type="term" value="F:translation initiation factor activity"/>
    <property type="evidence" value="ECO:0007669"/>
    <property type="project" value="UniProtKB-UniRule"/>
</dbReference>
<dbReference type="Proteomes" id="UP000770661">
    <property type="component" value="Unassembled WGS sequence"/>
</dbReference>
<dbReference type="FunFam" id="1.10.10.10:FF:000212">
    <property type="entry name" value="Eukaryotic translation initiation factor 3 subunit K"/>
    <property type="match status" value="1"/>
</dbReference>
<name>A0A8J4XNM4_CHIOP</name>
<dbReference type="OrthoDB" id="337745at2759"/>
<dbReference type="InterPro" id="IPR009374">
    <property type="entry name" value="eIF3k"/>
</dbReference>
<keyword evidence="3 4" id="KW-0648">Protein biosynthesis</keyword>
<dbReference type="EMBL" id="JACEEZ010023973">
    <property type="protein sequence ID" value="KAG0710649.1"/>
    <property type="molecule type" value="Genomic_DNA"/>
</dbReference>
<dbReference type="GO" id="GO:0043022">
    <property type="term" value="F:ribosome binding"/>
    <property type="evidence" value="ECO:0007669"/>
    <property type="project" value="InterPro"/>
</dbReference>
<keyword evidence="7" id="KW-1185">Reference proteome</keyword>
<keyword evidence="1 4" id="KW-0963">Cytoplasm</keyword>
<comment type="subunit">
    <text evidence="4">Component of the eukaryotic translation initiation factor 3 (eIF-3) complex.</text>
</comment>
<dbReference type="GO" id="GO:0001732">
    <property type="term" value="P:formation of cytoplasmic translation initiation complex"/>
    <property type="evidence" value="ECO:0007669"/>
    <property type="project" value="UniProtKB-UniRule"/>
</dbReference>
<sequence length="237" mass="27288">MAEQAETMRGTVASMLRGIERYNPENIATLERYVELQARSEHTYDYHSSLYQSHLQARLIPPPPPGAELKLLDQFNPGTYQSSVACQILMKALTNLPHTDFVLCKCLLGQDQMEEENIKRIMYLHDLLEMCQFRTFWEEKHQYADLTTGIKDFSDSLRKYICHVISITYQHIERHVLSQLLGGIDEATQQAWLSKYGWKMNEEGCAFVGNQEETVKTKNITEKIDFDSVAGIMAACR</sequence>
<dbReference type="InterPro" id="IPR033464">
    <property type="entry name" value="CSN8_PSD8_EIF3K"/>
</dbReference>
<gene>
    <name evidence="6" type="primary">eif3k_0</name>
    <name evidence="6" type="ORF">GWK47_022346</name>
</gene>
<dbReference type="GO" id="GO:0003723">
    <property type="term" value="F:RNA binding"/>
    <property type="evidence" value="ECO:0007669"/>
    <property type="project" value="UniProtKB-UniRule"/>
</dbReference>
<comment type="subcellular location">
    <subcellularLocation>
        <location evidence="4">Cytoplasm</location>
    </subcellularLocation>
</comment>
<dbReference type="GO" id="GO:0005852">
    <property type="term" value="C:eukaryotic translation initiation factor 3 complex"/>
    <property type="evidence" value="ECO:0007669"/>
    <property type="project" value="UniProtKB-UniRule"/>
</dbReference>
<evidence type="ECO:0000313" key="6">
    <source>
        <dbReference type="EMBL" id="KAG0710649.1"/>
    </source>
</evidence>
<evidence type="ECO:0000256" key="4">
    <source>
        <dbReference type="HAMAP-Rule" id="MF_03010"/>
    </source>
</evidence>
<organism evidence="6 7">
    <name type="scientific">Chionoecetes opilio</name>
    <name type="common">Atlantic snow crab</name>
    <name type="synonym">Cancer opilio</name>
    <dbReference type="NCBI Taxonomy" id="41210"/>
    <lineage>
        <taxon>Eukaryota</taxon>
        <taxon>Metazoa</taxon>
        <taxon>Ecdysozoa</taxon>
        <taxon>Arthropoda</taxon>
        <taxon>Crustacea</taxon>
        <taxon>Multicrustacea</taxon>
        <taxon>Malacostraca</taxon>
        <taxon>Eumalacostraca</taxon>
        <taxon>Eucarida</taxon>
        <taxon>Decapoda</taxon>
        <taxon>Pleocyemata</taxon>
        <taxon>Brachyura</taxon>
        <taxon>Eubrachyura</taxon>
        <taxon>Majoidea</taxon>
        <taxon>Majidae</taxon>
        <taxon>Chionoecetes</taxon>
    </lineage>
</organism>
<dbReference type="GO" id="GO:0006446">
    <property type="term" value="P:regulation of translational initiation"/>
    <property type="evidence" value="ECO:0007669"/>
    <property type="project" value="InterPro"/>
</dbReference>
<dbReference type="GO" id="GO:0016282">
    <property type="term" value="C:eukaryotic 43S preinitiation complex"/>
    <property type="evidence" value="ECO:0007669"/>
    <property type="project" value="UniProtKB-UniRule"/>
</dbReference>
<evidence type="ECO:0000256" key="1">
    <source>
        <dbReference type="ARBA" id="ARBA00022490"/>
    </source>
</evidence>
<dbReference type="Pfam" id="PF10075">
    <property type="entry name" value="CSN8_PSD8_EIF3K"/>
    <property type="match status" value="1"/>
</dbReference>
<protein>
    <recommendedName>
        <fullName evidence="4">Eukaryotic translation initiation factor 3 subunit K</fullName>
        <shortName evidence="4">eIF3k</shortName>
    </recommendedName>
    <alternativeName>
        <fullName evidence="4">eIF-3 p25</fullName>
    </alternativeName>
</protein>
<reference evidence="6" key="1">
    <citation type="submission" date="2020-07" db="EMBL/GenBank/DDBJ databases">
        <title>The High-quality genome of the commercially important snow crab, Chionoecetes opilio.</title>
        <authorList>
            <person name="Jeong J.-H."/>
            <person name="Ryu S."/>
        </authorList>
    </citation>
    <scope>NUCLEOTIDE SEQUENCE</scope>
    <source>
        <strain evidence="6">MADBK_172401_WGS</strain>
        <tissue evidence="6">Digestive gland</tissue>
    </source>
</reference>
<dbReference type="InterPro" id="IPR016024">
    <property type="entry name" value="ARM-type_fold"/>
</dbReference>
<dbReference type="AlphaFoldDB" id="A0A8J4XNM4"/>
<dbReference type="HAMAP" id="MF_03010">
    <property type="entry name" value="eIF3k"/>
    <property type="match status" value="1"/>
</dbReference>
<dbReference type="PANTHER" id="PTHR13022:SF0">
    <property type="entry name" value="EUKARYOTIC TRANSLATION INITIATION FACTOR 3 SUBUNIT K"/>
    <property type="match status" value="1"/>
</dbReference>
<evidence type="ECO:0000259" key="5">
    <source>
        <dbReference type="Pfam" id="PF10075"/>
    </source>
</evidence>
<dbReference type="InterPro" id="IPR036390">
    <property type="entry name" value="WH_DNA-bd_sf"/>
</dbReference>
<accession>A0A8J4XNM4</accession>
<comment type="similarity">
    <text evidence="4">Belongs to the eIF-3 subunit K family.</text>
</comment>
<dbReference type="InterPro" id="IPR036388">
    <property type="entry name" value="WH-like_DNA-bd_sf"/>
</dbReference>
<comment type="caution">
    <text evidence="6">The sequence shown here is derived from an EMBL/GenBank/DDBJ whole genome shotgun (WGS) entry which is preliminary data.</text>
</comment>
<evidence type="ECO:0000313" key="7">
    <source>
        <dbReference type="Proteomes" id="UP000770661"/>
    </source>
</evidence>